<organism evidence="4 5">
    <name type="scientific">Desulfobacter hydrogenophilus</name>
    <dbReference type="NCBI Taxonomy" id="2291"/>
    <lineage>
        <taxon>Bacteria</taxon>
        <taxon>Pseudomonadati</taxon>
        <taxon>Thermodesulfobacteriota</taxon>
        <taxon>Desulfobacteria</taxon>
        <taxon>Desulfobacterales</taxon>
        <taxon>Desulfobacteraceae</taxon>
        <taxon>Desulfobacter</taxon>
    </lineage>
</organism>
<reference evidence="4 5" key="1">
    <citation type="submission" date="2018-06" db="EMBL/GenBank/DDBJ databases">
        <title>Complete Genome Sequence of Desulfobacter hydrogenophilus (DSM3380).</title>
        <authorList>
            <person name="Marietou A."/>
            <person name="Schreiber L."/>
            <person name="Marshall I."/>
            <person name="Jorgensen B."/>
        </authorList>
    </citation>
    <scope>NUCLEOTIDE SEQUENCE [LARGE SCALE GENOMIC DNA]</scope>
    <source>
        <strain evidence="4 5">DSM 3380</strain>
    </source>
</reference>
<dbReference type="CDD" id="cd06533">
    <property type="entry name" value="Glyco_transf_WecG_TagA"/>
    <property type="match status" value="1"/>
</dbReference>
<accession>A0A328F9V4</accession>
<evidence type="ECO:0000313" key="3">
    <source>
        <dbReference type="EMBL" id="QBH15065.1"/>
    </source>
</evidence>
<keyword evidence="6" id="KW-1185">Reference proteome</keyword>
<dbReference type="Proteomes" id="UP000248798">
    <property type="component" value="Unassembled WGS sequence"/>
</dbReference>
<dbReference type="InterPro" id="IPR004629">
    <property type="entry name" value="WecG_TagA_CpsF"/>
</dbReference>
<dbReference type="PANTHER" id="PTHR34136">
    <property type="match status" value="1"/>
</dbReference>
<sequence length="249" mass="28809">MMNKKCDILKMSVDVTSYSETINHILLWSKLKVGKYICVSNIHMCMETYDDPYFCKKVNDADLVVPDGKPLVWAQKLLGNKNALQVRGSDLLLHVCNMAEINGIPIGLYGGTLKSLTDFKNFLKKNFPDLKISFFAAPPFRELTKDEDQNYIKEINTSEARILFVGIGCPKQENWMVAHKNSLTCVMIGVGAAFDFFSGQKKHAPRWMQKSGLEWVFRLVSDPKRLWKRYMKHNPRFMYFFLCQLCREK</sequence>
<dbReference type="AlphaFoldDB" id="A0A328F9V4"/>
<proteinExistence type="predicted"/>
<dbReference type="NCBIfam" id="TIGR00696">
    <property type="entry name" value="wecG_tagA_cpsF"/>
    <property type="match status" value="1"/>
</dbReference>
<reference evidence="3 6" key="2">
    <citation type="submission" date="2019-02" db="EMBL/GenBank/DDBJ databases">
        <title>Complete genome sequence of Desulfobacter hydrogenophilus AcRS1.</title>
        <authorList>
            <person name="Marietou A."/>
            <person name="Lund M.B."/>
            <person name="Marshall I.P.G."/>
            <person name="Schreiber L."/>
            <person name="Jorgensen B."/>
        </authorList>
    </citation>
    <scope>NUCLEOTIDE SEQUENCE [LARGE SCALE GENOMIC DNA]</scope>
    <source>
        <strain evidence="3 6">AcRS1</strain>
    </source>
</reference>
<dbReference type="RefSeq" id="WP_111960640.1">
    <property type="nucleotide sequence ID" value="NZ_CP036313.1"/>
</dbReference>
<dbReference type="Pfam" id="PF03808">
    <property type="entry name" value="Glyco_tran_WecG"/>
    <property type="match status" value="1"/>
</dbReference>
<name>A0A328F9V4_9BACT</name>
<dbReference type="GO" id="GO:0016758">
    <property type="term" value="F:hexosyltransferase activity"/>
    <property type="evidence" value="ECO:0007669"/>
    <property type="project" value="TreeGrafter"/>
</dbReference>
<evidence type="ECO:0000256" key="1">
    <source>
        <dbReference type="ARBA" id="ARBA00022676"/>
    </source>
</evidence>
<keyword evidence="2 4" id="KW-0808">Transferase</keyword>
<protein>
    <submittedName>
        <fullName evidence="4">Glycosyltransferase</fullName>
    </submittedName>
</protein>
<dbReference type="EMBL" id="CP036313">
    <property type="protein sequence ID" value="QBH15065.1"/>
    <property type="molecule type" value="Genomic_DNA"/>
</dbReference>
<evidence type="ECO:0000313" key="5">
    <source>
        <dbReference type="Proteomes" id="UP000248798"/>
    </source>
</evidence>
<evidence type="ECO:0000313" key="6">
    <source>
        <dbReference type="Proteomes" id="UP000293902"/>
    </source>
</evidence>
<dbReference type="EMBL" id="QLNI01000081">
    <property type="protein sequence ID" value="RAL99914.1"/>
    <property type="molecule type" value="Genomic_DNA"/>
</dbReference>
<keyword evidence="1" id="KW-0328">Glycosyltransferase</keyword>
<dbReference type="OrthoDB" id="9808602at2"/>
<evidence type="ECO:0000313" key="4">
    <source>
        <dbReference type="EMBL" id="RAL99914.1"/>
    </source>
</evidence>
<gene>
    <name evidence="4" type="ORF">DO021_21855</name>
    <name evidence="3" type="ORF">EYB58_20355</name>
</gene>
<evidence type="ECO:0000256" key="2">
    <source>
        <dbReference type="ARBA" id="ARBA00022679"/>
    </source>
</evidence>
<dbReference type="PANTHER" id="PTHR34136:SF1">
    <property type="entry name" value="UDP-N-ACETYL-D-MANNOSAMINURONIC ACID TRANSFERASE"/>
    <property type="match status" value="1"/>
</dbReference>
<dbReference type="Proteomes" id="UP000293902">
    <property type="component" value="Chromosome"/>
</dbReference>